<reference evidence="2" key="2">
    <citation type="submission" date="2023-04" db="EMBL/GenBank/DDBJ databases">
        <authorList>
            <person name="Bruccoleri R.E."/>
            <person name="Oakeley E.J."/>
            <person name="Faust A.-M."/>
            <person name="Dessus-Babus S."/>
            <person name="Altorfer M."/>
            <person name="Burckhardt D."/>
            <person name="Oertli M."/>
            <person name="Naumann U."/>
            <person name="Petersen F."/>
            <person name="Wong J."/>
        </authorList>
    </citation>
    <scope>NUCLEOTIDE SEQUENCE</scope>
    <source>
        <strain evidence="2">GSM-AAB239-AS_SAM_17_03QT</strain>
        <tissue evidence="2">Leaf</tissue>
    </source>
</reference>
<dbReference type="EMBL" id="JANAVB010005397">
    <property type="protein sequence ID" value="KAJ6847517.1"/>
    <property type="molecule type" value="Genomic_DNA"/>
</dbReference>
<protein>
    <submittedName>
        <fullName evidence="2">Serine/arginine-rich splicing factor SR45 isoform X2</fullName>
    </submittedName>
</protein>
<keyword evidence="1" id="KW-0812">Transmembrane</keyword>
<accession>A0AAX6I3V5</accession>
<evidence type="ECO:0000313" key="2">
    <source>
        <dbReference type="EMBL" id="KAJ6847517.1"/>
    </source>
</evidence>
<evidence type="ECO:0000313" key="3">
    <source>
        <dbReference type="Proteomes" id="UP001140949"/>
    </source>
</evidence>
<comment type="caution">
    <text evidence="2">The sequence shown here is derived from an EMBL/GenBank/DDBJ whole genome shotgun (WGS) entry which is preliminary data.</text>
</comment>
<dbReference type="AlphaFoldDB" id="A0AAX6I3V5"/>
<keyword evidence="1" id="KW-1133">Transmembrane helix</keyword>
<organism evidence="2 3">
    <name type="scientific">Iris pallida</name>
    <name type="common">Sweet iris</name>
    <dbReference type="NCBI Taxonomy" id="29817"/>
    <lineage>
        <taxon>Eukaryota</taxon>
        <taxon>Viridiplantae</taxon>
        <taxon>Streptophyta</taxon>
        <taxon>Embryophyta</taxon>
        <taxon>Tracheophyta</taxon>
        <taxon>Spermatophyta</taxon>
        <taxon>Magnoliopsida</taxon>
        <taxon>Liliopsida</taxon>
        <taxon>Asparagales</taxon>
        <taxon>Iridaceae</taxon>
        <taxon>Iridoideae</taxon>
        <taxon>Irideae</taxon>
        <taxon>Iris</taxon>
    </lineage>
</organism>
<keyword evidence="1" id="KW-0472">Membrane</keyword>
<reference evidence="2" key="1">
    <citation type="journal article" date="2023" name="GigaByte">
        <title>Genome assembly of the bearded iris, Iris pallida Lam.</title>
        <authorList>
            <person name="Bruccoleri R.E."/>
            <person name="Oakeley E.J."/>
            <person name="Faust A.M.E."/>
            <person name="Altorfer M."/>
            <person name="Dessus-Babus S."/>
            <person name="Burckhardt D."/>
            <person name="Oertli M."/>
            <person name="Naumann U."/>
            <person name="Petersen F."/>
            <person name="Wong J."/>
        </authorList>
    </citation>
    <scope>NUCLEOTIDE SEQUENCE</scope>
    <source>
        <strain evidence="2">GSM-AAB239-AS_SAM_17_03QT</strain>
    </source>
</reference>
<proteinExistence type="predicted"/>
<name>A0AAX6I3V5_IRIPA</name>
<gene>
    <name evidence="2" type="ORF">M6B38_277150</name>
</gene>
<keyword evidence="3" id="KW-1185">Reference proteome</keyword>
<sequence length="152" mass="16867">MLTTLGGRSCGKETPRSWTRRWTTRASAPHRCRLQPRWGRVVAHDRRRPVTADLNRCGVHDAGKWLRRRQRVQGLGFFSFFSSLSVWFCGGAAELFVGRTRIGRGISPETEQRDLMCAARLVTNAGGEINMAVGTAQVRGFSSLSAVVLPPV</sequence>
<feature type="transmembrane region" description="Helical" evidence="1">
    <location>
        <begin position="75"/>
        <end position="97"/>
    </location>
</feature>
<evidence type="ECO:0000256" key="1">
    <source>
        <dbReference type="SAM" id="Phobius"/>
    </source>
</evidence>
<dbReference type="Proteomes" id="UP001140949">
    <property type="component" value="Unassembled WGS sequence"/>
</dbReference>